<dbReference type="GO" id="GO:0016491">
    <property type="term" value="F:oxidoreductase activity"/>
    <property type="evidence" value="ECO:0007669"/>
    <property type="project" value="UniProtKB-KW"/>
</dbReference>
<gene>
    <name evidence="6" type="ORF">KME28_27185</name>
</gene>
<comment type="cofactor">
    <cofactor evidence="1">
        <name>pyrroloquinoline quinone</name>
        <dbReference type="ChEBI" id="CHEBI:58442"/>
    </cofactor>
</comment>
<dbReference type="InterPro" id="IPR018391">
    <property type="entry name" value="PQQ_b-propeller_rpt"/>
</dbReference>
<evidence type="ECO:0000313" key="6">
    <source>
        <dbReference type="EMBL" id="MBW4435294.1"/>
    </source>
</evidence>
<evidence type="ECO:0000259" key="5">
    <source>
        <dbReference type="Pfam" id="PF13360"/>
    </source>
</evidence>
<accession>A0A9E3HFA2</accession>
<comment type="similarity">
    <text evidence="2">Belongs to the bacterial PQQ dehydrogenase family.</text>
</comment>
<reference evidence="6" key="2">
    <citation type="journal article" date="2022" name="Microbiol. Resour. Announc.">
        <title>Metagenome Sequencing to Explore Phylogenomics of Terrestrial Cyanobacteria.</title>
        <authorList>
            <person name="Ward R.D."/>
            <person name="Stajich J.E."/>
            <person name="Johansen J.R."/>
            <person name="Huntemann M."/>
            <person name="Clum A."/>
            <person name="Foster B."/>
            <person name="Foster B."/>
            <person name="Roux S."/>
            <person name="Palaniappan K."/>
            <person name="Varghese N."/>
            <person name="Mukherjee S."/>
            <person name="Reddy T.B.K."/>
            <person name="Daum C."/>
            <person name="Copeland A."/>
            <person name="Chen I.A."/>
            <person name="Ivanova N.N."/>
            <person name="Kyrpides N.C."/>
            <person name="Shapiro N."/>
            <person name="Eloe-Fadrosh E.A."/>
            <person name="Pietrasiak N."/>
        </authorList>
    </citation>
    <scope>NUCLEOTIDE SEQUENCE</scope>
    <source>
        <strain evidence="6">HA4357-MV3</strain>
    </source>
</reference>
<dbReference type="EMBL" id="JAHHHW010000159">
    <property type="protein sequence ID" value="MBW4435294.1"/>
    <property type="molecule type" value="Genomic_DNA"/>
</dbReference>
<dbReference type="Gene3D" id="2.130.10.10">
    <property type="entry name" value="YVTN repeat-like/Quinoprotein amine dehydrogenase"/>
    <property type="match status" value="1"/>
</dbReference>
<protein>
    <submittedName>
        <fullName evidence="6">PQQ-binding-like beta-propeller repeat protein</fullName>
    </submittedName>
</protein>
<proteinExistence type="inferred from homology"/>
<name>A0A9E3HFA2_9NOST</name>
<dbReference type="AlphaFoldDB" id="A0A9E3HFA2"/>
<evidence type="ECO:0000256" key="3">
    <source>
        <dbReference type="ARBA" id="ARBA00023002"/>
    </source>
</evidence>
<evidence type="ECO:0000256" key="1">
    <source>
        <dbReference type="ARBA" id="ARBA00001931"/>
    </source>
</evidence>
<sequence>MIRNYSFCKWVVVIVTVASLLIMPTIGSGANIKSEWRLGGQNLNNTRYQATEEYLSPANVAKLSPKWVFTTGGDISATPAILDGSVYLPDWGGDLFKIDARTGTQIWSNSIANYIGDPSIPKAVSRTSPAVKGNKVIIGSQEGAFLMAINKNTGELIWKTKLDSHPNAIITQSPAIYGNRIYIGISSLEETIGSIDPNYPCCIFRGSMTAVNLTTGKILWKTYTVPDNGGQPGGYSGAAVWGSTPTIDPKRNLVYITTGNNYNVPQTVKDCIANLSTPNNQSQCLDPNNHFDAIMALNLDTGAIKWSNKLQGYDASNLACFVGLNLANCPDPKGEDYDFGQAPILFTVKNAGKQRDLVGAGQKSGIFWALDPDSGKVVWSQIVGPGGPLGGIMWGSATDGQQIYVANSNSLSQKHTLQPSGETITGGSWSALDPATGKIIWQIADPGDKDALPPTTLPLGSAQAPMTVANGVVYAGSMAAGQGVNNMYALDSKTGDILWRFNSGGSVVAGAAVVNGSVYWGSGYKRYGPTVSNNQFYAFTVLP</sequence>
<feature type="domain" description="Pyrrolo-quinoline quinone repeat" evidence="4">
    <location>
        <begin position="36"/>
        <end position="309"/>
    </location>
</feature>
<dbReference type="PANTHER" id="PTHR32303">
    <property type="entry name" value="QUINOPROTEIN ALCOHOL DEHYDROGENASE (CYTOCHROME C)"/>
    <property type="match status" value="1"/>
</dbReference>
<dbReference type="InterPro" id="IPR015943">
    <property type="entry name" value="WD40/YVTN_repeat-like_dom_sf"/>
</dbReference>
<organism evidence="6 7">
    <name type="scientific">Pelatocladus maniniholoensis HA4357-MV3</name>
    <dbReference type="NCBI Taxonomy" id="1117104"/>
    <lineage>
        <taxon>Bacteria</taxon>
        <taxon>Bacillati</taxon>
        <taxon>Cyanobacteriota</taxon>
        <taxon>Cyanophyceae</taxon>
        <taxon>Nostocales</taxon>
        <taxon>Nostocaceae</taxon>
        <taxon>Pelatocladus</taxon>
    </lineage>
</organism>
<dbReference type="SMART" id="SM00564">
    <property type="entry name" value="PQQ"/>
    <property type="match status" value="7"/>
</dbReference>
<dbReference type="InterPro" id="IPR002372">
    <property type="entry name" value="PQQ_rpt_dom"/>
</dbReference>
<reference evidence="6" key="1">
    <citation type="submission" date="2021-05" db="EMBL/GenBank/DDBJ databases">
        <authorList>
            <person name="Pietrasiak N."/>
            <person name="Ward R."/>
            <person name="Stajich J.E."/>
            <person name="Kurbessoian T."/>
        </authorList>
    </citation>
    <scope>NUCLEOTIDE SEQUENCE</scope>
    <source>
        <strain evidence="6">HA4357-MV3</strain>
    </source>
</reference>
<comment type="caution">
    <text evidence="6">The sequence shown here is derived from an EMBL/GenBank/DDBJ whole genome shotgun (WGS) entry which is preliminary data.</text>
</comment>
<dbReference type="PANTHER" id="PTHR32303:SF10">
    <property type="entry name" value="OUTER MEMBRANE PROTEIN ASSEMBLY FACTOR BAMB"/>
    <property type="match status" value="1"/>
</dbReference>
<evidence type="ECO:0000313" key="7">
    <source>
        <dbReference type="Proteomes" id="UP000813215"/>
    </source>
</evidence>
<dbReference type="InterPro" id="IPR011047">
    <property type="entry name" value="Quinoprotein_ADH-like_sf"/>
</dbReference>
<dbReference type="Pfam" id="PF13360">
    <property type="entry name" value="PQQ_2"/>
    <property type="match status" value="1"/>
</dbReference>
<keyword evidence="3" id="KW-0560">Oxidoreductase</keyword>
<dbReference type="Proteomes" id="UP000813215">
    <property type="component" value="Unassembled WGS sequence"/>
</dbReference>
<dbReference type="SUPFAM" id="SSF50998">
    <property type="entry name" value="Quinoprotein alcohol dehydrogenase-like"/>
    <property type="match status" value="1"/>
</dbReference>
<dbReference type="Gene3D" id="2.140.10.10">
    <property type="entry name" value="Quinoprotein alcohol dehydrogenase-like superfamily"/>
    <property type="match status" value="1"/>
</dbReference>
<dbReference type="Pfam" id="PF01011">
    <property type="entry name" value="PQQ"/>
    <property type="match status" value="1"/>
</dbReference>
<evidence type="ECO:0000259" key="4">
    <source>
        <dbReference type="Pfam" id="PF01011"/>
    </source>
</evidence>
<feature type="domain" description="Pyrrolo-quinoline quinone repeat" evidence="5">
    <location>
        <begin position="369"/>
        <end position="504"/>
    </location>
</feature>
<evidence type="ECO:0000256" key="2">
    <source>
        <dbReference type="ARBA" id="ARBA00008156"/>
    </source>
</evidence>